<accession>A0A813SKF7</accession>
<comment type="catalytic activity">
    <reaction evidence="8">
        <text>L-seryl-[protein] + ATP = O-phospho-L-seryl-[protein] + ADP + H(+)</text>
        <dbReference type="Rhea" id="RHEA:17989"/>
        <dbReference type="Rhea" id="RHEA-COMP:9863"/>
        <dbReference type="Rhea" id="RHEA-COMP:11604"/>
        <dbReference type="ChEBI" id="CHEBI:15378"/>
        <dbReference type="ChEBI" id="CHEBI:29999"/>
        <dbReference type="ChEBI" id="CHEBI:30616"/>
        <dbReference type="ChEBI" id="CHEBI:83421"/>
        <dbReference type="ChEBI" id="CHEBI:456216"/>
        <dbReference type="EC" id="2.7.11.1"/>
    </reaction>
</comment>
<proteinExistence type="predicted"/>
<keyword evidence="5" id="KW-0418">Kinase</keyword>
<dbReference type="SUPFAM" id="SSF56112">
    <property type="entry name" value="Protein kinase-like (PK-like)"/>
    <property type="match status" value="1"/>
</dbReference>
<dbReference type="EMBL" id="CAJNOR010000692">
    <property type="protein sequence ID" value="CAF0982988.1"/>
    <property type="molecule type" value="Genomic_DNA"/>
</dbReference>
<dbReference type="InterPro" id="IPR000719">
    <property type="entry name" value="Prot_kinase_dom"/>
</dbReference>
<dbReference type="PROSITE" id="PS50011">
    <property type="entry name" value="PROTEIN_KINASE_DOM"/>
    <property type="match status" value="1"/>
</dbReference>
<evidence type="ECO:0000313" key="13">
    <source>
        <dbReference type="Proteomes" id="UP000663852"/>
    </source>
</evidence>
<dbReference type="PANTHER" id="PTHR44899">
    <property type="entry name" value="CAMK FAMILY PROTEIN KINASE"/>
    <property type="match status" value="1"/>
</dbReference>
<dbReference type="EMBL" id="CAJNOJ010000012">
    <property type="protein sequence ID" value="CAF0797599.1"/>
    <property type="molecule type" value="Genomic_DNA"/>
</dbReference>
<dbReference type="Proteomes" id="UP000663852">
    <property type="component" value="Unassembled WGS sequence"/>
</dbReference>
<dbReference type="InterPro" id="IPR011009">
    <property type="entry name" value="Kinase-like_dom_sf"/>
</dbReference>
<dbReference type="GO" id="GO:0004674">
    <property type="term" value="F:protein serine/threonine kinase activity"/>
    <property type="evidence" value="ECO:0007669"/>
    <property type="project" value="UniProtKB-KW"/>
</dbReference>
<keyword evidence="4" id="KW-0547">Nucleotide-binding</keyword>
<dbReference type="PANTHER" id="PTHR44899:SF8">
    <property type="entry name" value="NIMA-RELATED KINASE 11"/>
    <property type="match status" value="1"/>
</dbReference>
<evidence type="ECO:0000256" key="6">
    <source>
        <dbReference type="ARBA" id="ARBA00022840"/>
    </source>
</evidence>
<evidence type="ECO:0000259" key="9">
    <source>
        <dbReference type="PROSITE" id="PS50011"/>
    </source>
</evidence>
<evidence type="ECO:0000256" key="7">
    <source>
        <dbReference type="ARBA" id="ARBA00047899"/>
    </source>
</evidence>
<evidence type="ECO:0000256" key="1">
    <source>
        <dbReference type="ARBA" id="ARBA00012513"/>
    </source>
</evidence>
<comment type="catalytic activity">
    <reaction evidence="7">
        <text>L-threonyl-[protein] + ATP = O-phospho-L-threonyl-[protein] + ADP + H(+)</text>
        <dbReference type="Rhea" id="RHEA:46608"/>
        <dbReference type="Rhea" id="RHEA-COMP:11060"/>
        <dbReference type="Rhea" id="RHEA-COMP:11605"/>
        <dbReference type="ChEBI" id="CHEBI:15378"/>
        <dbReference type="ChEBI" id="CHEBI:30013"/>
        <dbReference type="ChEBI" id="CHEBI:30616"/>
        <dbReference type="ChEBI" id="CHEBI:61977"/>
        <dbReference type="ChEBI" id="CHEBI:456216"/>
        <dbReference type="EC" id="2.7.11.1"/>
    </reaction>
</comment>
<evidence type="ECO:0000256" key="5">
    <source>
        <dbReference type="ARBA" id="ARBA00022777"/>
    </source>
</evidence>
<reference evidence="10" key="1">
    <citation type="submission" date="2021-02" db="EMBL/GenBank/DDBJ databases">
        <authorList>
            <person name="Nowell W R."/>
        </authorList>
    </citation>
    <scope>NUCLEOTIDE SEQUENCE</scope>
</reference>
<dbReference type="Pfam" id="PF00069">
    <property type="entry name" value="Pkinase"/>
    <property type="match status" value="1"/>
</dbReference>
<evidence type="ECO:0000313" key="12">
    <source>
        <dbReference type="Proteomes" id="UP000663828"/>
    </source>
</evidence>
<gene>
    <name evidence="10" type="ORF">EDS130_LOCUS4680</name>
    <name evidence="11" type="ORF">XAT740_LOCUS12283</name>
</gene>
<evidence type="ECO:0000256" key="2">
    <source>
        <dbReference type="ARBA" id="ARBA00022527"/>
    </source>
</evidence>
<evidence type="ECO:0000256" key="4">
    <source>
        <dbReference type="ARBA" id="ARBA00022741"/>
    </source>
</evidence>
<dbReference type="InterPro" id="IPR051131">
    <property type="entry name" value="NEK_Ser/Thr_kinase_NIMA"/>
</dbReference>
<evidence type="ECO:0000313" key="11">
    <source>
        <dbReference type="EMBL" id="CAF0982988.1"/>
    </source>
</evidence>
<keyword evidence="2" id="KW-0723">Serine/threonine-protein kinase</keyword>
<evidence type="ECO:0000256" key="8">
    <source>
        <dbReference type="ARBA" id="ARBA00048679"/>
    </source>
</evidence>
<dbReference type="GO" id="GO:0005524">
    <property type="term" value="F:ATP binding"/>
    <property type="evidence" value="ECO:0007669"/>
    <property type="project" value="UniProtKB-KW"/>
</dbReference>
<dbReference type="Gene3D" id="1.10.510.10">
    <property type="entry name" value="Transferase(Phosphotransferase) domain 1"/>
    <property type="match status" value="1"/>
</dbReference>
<comment type="caution">
    <text evidence="10">The sequence shown here is derived from an EMBL/GenBank/DDBJ whole genome shotgun (WGS) entry which is preliminary data.</text>
</comment>
<keyword evidence="3" id="KW-0808">Transferase</keyword>
<dbReference type="EC" id="2.7.11.1" evidence="1"/>
<dbReference type="OrthoDB" id="248923at2759"/>
<feature type="domain" description="Protein kinase" evidence="9">
    <location>
        <begin position="14"/>
        <end position="269"/>
    </location>
</feature>
<evidence type="ECO:0000313" key="10">
    <source>
        <dbReference type="EMBL" id="CAF0797599.1"/>
    </source>
</evidence>
<dbReference type="AlphaFoldDB" id="A0A813SKF7"/>
<evidence type="ECO:0000256" key="3">
    <source>
        <dbReference type="ARBA" id="ARBA00022679"/>
    </source>
</evidence>
<organism evidence="10 13">
    <name type="scientific">Adineta ricciae</name>
    <name type="common">Rotifer</name>
    <dbReference type="NCBI Taxonomy" id="249248"/>
    <lineage>
        <taxon>Eukaryota</taxon>
        <taxon>Metazoa</taxon>
        <taxon>Spiralia</taxon>
        <taxon>Gnathifera</taxon>
        <taxon>Rotifera</taxon>
        <taxon>Eurotatoria</taxon>
        <taxon>Bdelloidea</taxon>
        <taxon>Adinetida</taxon>
        <taxon>Adinetidae</taxon>
        <taxon>Adineta</taxon>
    </lineage>
</organism>
<protein>
    <recommendedName>
        <fullName evidence="1">non-specific serine/threonine protein kinase</fullName>
        <ecNumber evidence="1">2.7.11.1</ecNumber>
    </recommendedName>
</protein>
<keyword evidence="12" id="KW-1185">Reference proteome</keyword>
<sequence length="422" mass="48895">MAENSEPVIYNNRYRLQRKLGEENFQTAYLVTDVEAENELKVLQIIPLNGALHEHAPEIIDRAKRLVDLNNKHIVKYHETFTEQNHLYIVAEYCEDGNMEQYLNTQTEAMIQDEVIEWLVQILTAVNYMHKSNMFHRNLKLKNLFLKSNKIKVGNFDITSISYPSIDVASTFTEFPYFLAPEVLNNNVFLATSDIWAIGCLLYEMCTFQHNILDTFVMNIMTNMLCNGGKRFYLPKVYSKELNDLFTKMLANDPLKRPSAEKLLYSRLLSTHQNNTNRSDQQNKLTNAMNSIVTNQSSCEDNSSTRQKNWSNSKRILPAIPRAIKQIDTVHDSEQHKEDKSSESADIRMKIDGLRKKAIDLLGESKFEEVYNYLMQQRIAQKNDPQLDYVTIYRGLAALAVRPRDCHFVDALVFLEATLNEI</sequence>
<name>A0A813SKF7_ADIRI</name>
<dbReference type="Proteomes" id="UP000663828">
    <property type="component" value="Unassembled WGS sequence"/>
</dbReference>
<keyword evidence="6" id="KW-0067">ATP-binding</keyword>